<dbReference type="RefSeq" id="WP_184396633.1">
    <property type="nucleotide sequence ID" value="NZ_JACHDB010000001.1"/>
</dbReference>
<evidence type="ECO:0000313" key="2">
    <source>
        <dbReference type="EMBL" id="MBB5435146.1"/>
    </source>
</evidence>
<dbReference type="Proteomes" id="UP000572635">
    <property type="component" value="Unassembled WGS sequence"/>
</dbReference>
<gene>
    <name evidence="2" type="ORF">HDA36_005230</name>
</gene>
<feature type="compositionally biased region" description="Basic residues" evidence="1">
    <location>
        <begin position="180"/>
        <end position="195"/>
    </location>
</feature>
<feature type="compositionally biased region" description="Low complexity" evidence="1">
    <location>
        <begin position="34"/>
        <end position="49"/>
    </location>
</feature>
<comment type="caution">
    <text evidence="2">The sequence shown here is derived from an EMBL/GenBank/DDBJ whole genome shotgun (WGS) entry which is preliminary data.</text>
</comment>
<organism evidence="2 3">
    <name type="scientific">Nocardiopsis composta</name>
    <dbReference type="NCBI Taxonomy" id="157465"/>
    <lineage>
        <taxon>Bacteria</taxon>
        <taxon>Bacillati</taxon>
        <taxon>Actinomycetota</taxon>
        <taxon>Actinomycetes</taxon>
        <taxon>Streptosporangiales</taxon>
        <taxon>Nocardiopsidaceae</taxon>
        <taxon>Nocardiopsis</taxon>
    </lineage>
</organism>
<reference evidence="2 3" key="1">
    <citation type="submission" date="2020-08" db="EMBL/GenBank/DDBJ databases">
        <title>Sequencing the genomes of 1000 actinobacteria strains.</title>
        <authorList>
            <person name="Klenk H.-P."/>
        </authorList>
    </citation>
    <scope>NUCLEOTIDE SEQUENCE [LARGE SCALE GENOMIC DNA]</scope>
    <source>
        <strain evidence="2 3">DSM 44551</strain>
    </source>
</reference>
<feature type="region of interest" description="Disordered" evidence="1">
    <location>
        <begin position="1"/>
        <end position="49"/>
    </location>
</feature>
<feature type="compositionally biased region" description="Basic and acidic residues" evidence="1">
    <location>
        <begin position="168"/>
        <end position="179"/>
    </location>
</feature>
<feature type="compositionally biased region" description="Pro residues" evidence="1">
    <location>
        <begin position="19"/>
        <end position="33"/>
    </location>
</feature>
<dbReference type="EMBL" id="JACHDB010000001">
    <property type="protein sequence ID" value="MBB5435146.1"/>
    <property type="molecule type" value="Genomic_DNA"/>
</dbReference>
<evidence type="ECO:0000313" key="3">
    <source>
        <dbReference type="Proteomes" id="UP000572635"/>
    </source>
</evidence>
<evidence type="ECO:0000256" key="1">
    <source>
        <dbReference type="SAM" id="MobiDB-lite"/>
    </source>
</evidence>
<keyword evidence="3" id="KW-1185">Reference proteome</keyword>
<protein>
    <submittedName>
        <fullName evidence="2">Uncharacterized protein</fullName>
    </submittedName>
</protein>
<sequence length="202" mass="22353">MRRRNPRPRLRPGSGPGTLVPPRPFRCPRPAPARRPAAPEATPANTWTAPARAAYRKRLIELDAEIAEAESDADPGRIDRLRREHGLLTGEPSGVLGLGGRPRTGGDPAERARKAVTMRIRTALRAIREAGPALALHLDRSVATGRYCAYRPEHPVVWRSAPRTGGRRMADPRPGESARARVRAGRGRRRPHLCGRRSLPWR</sequence>
<name>A0A7W8VG13_9ACTN</name>
<feature type="compositionally biased region" description="Basic residues" evidence="1">
    <location>
        <begin position="1"/>
        <end position="10"/>
    </location>
</feature>
<feature type="region of interest" description="Disordered" evidence="1">
    <location>
        <begin position="89"/>
        <end position="111"/>
    </location>
</feature>
<proteinExistence type="predicted"/>
<accession>A0A7W8VG13</accession>
<dbReference type="AlphaFoldDB" id="A0A7W8VG13"/>
<feature type="region of interest" description="Disordered" evidence="1">
    <location>
        <begin position="162"/>
        <end position="202"/>
    </location>
</feature>